<comment type="function">
    <text evidence="4">This protein is involved in the repair of mismatches in DNA. It is required for dam-dependent methyl-directed DNA mismatch repair. May act as a 'molecular matchmaker', a protein that promotes the formation of a stable complex between two or more DNA-binding proteins in an ATP-dependent manner without itself being part of a final effector complex.</text>
</comment>
<keyword evidence="2 4" id="KW-0227">DNA damage</keyword>
<protein>
    <recommendedName>
        <fullName evidence="4">DNA mismatch repair protein MutL</fullName>
    </recommendedName>
</protein>
<dbReference type="SUPFAM" id="SSF55874">
    <property type="entry name" value="ATPase domain of HSP90 chaperone/DNA topoisomerase II/histidine kinase"/>
    <property type="match status" value="1"/>
</dbReference>
<feature type="domain" description="MutL C-terminal dimerisation" evidence="5">
    <location>
        <begin position="415"/>
        <end position="555"/>
    </location>
</feature>
<keyword evidence="8" id="KW-1185">Reference proteome</keyword>
<dbReference type="Pfam" id="PF13589">
    <property type="entry name" value="HATPase_c_3"/>
    <property type="match status" value="1"/>
</dbReference>
<dbReference type="InterPro" id="IPR002099">
    <property type="entry name" value="MutL/Mlh/PMS"/>
</dbReference>
<dbReference type="PANTHER" id="PTHR10073:SF12">
    <property type="entry name" value="DNA MISMATCH REPAIR PROTEIN MLH1"/>
    <property type="match status" value="1"/>
</dbReference>
<dbReference type="InterPro" id="IPR013507">
    <property type="entry name" value="DNA_mismatch_S5_2-like"/>
</dbReference>
<evidence type="ECO:0000256" key="2">
    <source>
        <dbReference type="ARBA" id="ARBA00022763"/>
    </source>
</evidence>
<evidence type="ECO:0000256" key="1">
    <source>
        <dbReference type="ARBA" id="ARBA00006082"/>
    </source>
</evidence>
<dbReference type="CDD" id="cd00782">
    <property type="entry name" value="MutL_Trans"/>
    <property type="match status" value="1"/>
</dbReference>
<gene>
    <name evidence="4" type="primary">mutL</name>
    <name evidence="7" type="ORF">AXX12_03140</name>
</gene>
<dbReference type="Proteomes" id="UP000076268">
    <property type="component" value="Unassembled WGS sequence"/>
</dbReference>
<dbReference type="STRING" id="1794912.AXX12_03140"/>
<dbReference type="InterPro" id="IPR038973">
    <property type="entry name" value="MutL/Mlh/Pms-like"/>
</dbReference>
<evidence type="ECO:0000256" key="3">
    <source>
        <dbReference type="ARBA" id="ARBA00023204"/>
    </source>
</evidence>
<organism evidence="7 8">
    <name type="scientific">Anaerosporomusa subterranea</name>
    <dbReference type="NCBI Taxonomy" id="1794912"/>
    <lineage>
        <taxon>Bacteria</taxon>
        <taxon>Bacillati</taxon>
        <taxon>Bacillota</taxon>
        <taxon>Negativicutes</taxon>
        <taxon>Acetonemataceae</taxon>
        <taxon>Anaerosporomusa</taxon>
    </lineage>
</organism>
<dbReference type="PROSITE" id="PS00058">
    <property type="entry name" value="DNA_MISMATCH_REPAIR_1"/>
    <property type="match status" value="1"/>
</dbReference>
<accession>A0A154BT11</accession>
<keyword evidence="3 4" id="KW-0234">DNA repair</keyword>
<dbReference type="GO" id="GO:0030983">
    <property type="term" value="F:mismatched DNA binding"/>
    <property type="evidence" value="ECO:0007669"/>
    <property type="project" value="InterPro"/>
</dbReference>
<dbReference type="SUPFAM" id="SSF54211">
    <property type="entry name" value="Ribosomal protein S5 domain 2-like"/>
    <property type="match status" value="1"/>
</dbReference>
<feature type="domain" description="DNA mismatch repair protein S5" evidence="6">
    <location>
        <begin position="210"/>
        <end position="328"/>
    </location>
</feature>
<dbReference type="SUPFAM" id="SSF118116">
    <property type="entry name" value="DNA mismatch repair protein MutL"/>
    <property type="match status" value="1"/>
</dbReference>
<dbReference type="FunFam" id="3.30.565.10:FF:000003">
    <property type="entry name" value="DNA mismatch repair endonuclease MutL"/>
    <property type="match status" value="1"/>
</dbReference>
<dbReference type="GO" id="GO:0140664">
    <property type="term" value="F:ATP-dependent DNA damage sensor activity"/>
    <property type="evidence" value="ECO:0007669"/>
    <property type="project" value="InterPro"/>
</dbReference>
<dbReference type="InterPro" id="IPR014762">
    <property type="entry name" value="DNA_mismatch_repair_CS"/>
</dbReference>
<dbReference type="InterPro" id="IPR042121">
    <property type="entry name" value="MutL_C_regsub"/>
</dbReference>
<dbReference type="Pfam" id="PF08676">
    <property type="entry name" value="MutL_C"/>
    <property type="match status" value="1"/>
</dbReference>
<dbReference type="Pfam" id="PF01119">
    <property type="entry name" value="DNA_mis_repair"/>
    <property type="match status" value="1"/>
</dbReference>
<name>A0A154BT11_ANASB</name>
<dbReference type="InterPro" id="IPR042120">
    <property type="entry name" value="MutL_C_dimsub"/>
</dbReference>
<dbReference type="Gene3D" id="3.30.565.10">
    <property type="entry name" value="Histidine kinase-like ATPase, C-terminal domain"/>
    <property type="match status" value="1"/>
</dbReference>
<evidence type="ECO:0000259" key="5">
    <source>
        <dbReference type="SMART" id="SM00853"/>
    </source>
</evidence>
<dbReference type="Gene3D" id="3.30.1370.100">
    <property type="entry name" value="MutL, C-terminal domain, regulatory subdomain"/>
    <property type="match status" value="1"/>
</dbReference>
<dbReference type="RefSeq" id="WP_066238929.1">
    <property type="nucleotide sequence ID" value="NZ_LSGP01000013.1"/>
</dbReference>
<dbReference type="AlphaFoldDB" id="A0A154BT11"/>
<dbReference type="GO" id="GO:0005524">
    <property type="term" value="F:ATP binding"/>
    <property type="evidence" value="ECO:0007669"/>
    <property type="project" value="InterPro"/>
</dbReference>
<evidence type="ECO:0000313" key="8">
    <source>
        <dbReference type="Proteomes" id="UP000076268"/>
    </source>
</evidence>
<dbReference type="SMART" id="SM01340">
    <property type="entry name" value="DNA_mis_repair"/>
    <property type="match status" value="1"/>
</dbReference>
<dbReference type="InterPro" id="IPR014790">
    <property type="entry name" value="MutL_C"/>
</dbReference>
<dbReference type="GO" id="GO:0016887">
    <property type="term" value="F:ATP hydrolysis activity"/>
    <property type="evidence" value="ECO:0007669"/>
    <property type="project" value="InterPro"/>
</dbReference>
<dbReference type="InterPro" id="IPR020667">
    <property type="entry name" value="DNA_mismatch_repair_MutL"/>
</dbReference>
<evidence type="ECO:0000313" key="7">
    <source>
        <dbReference type="EMBL" id="KYZ77143.1"/>
    </source>
</evidence>
<dbReference type="EMBL" id="LSGP01000013">
    <property type="protein sequence ID" value="KYZ77143.1"/>
    <property type="molecule type" value="Genomic_DNA"/>
</dbReference>
<dbReference type="GO" id="GO:0032300">
    <property type="term" value="C:mismatch repair complex"/>
    <property type="evidence" value="ECO:0007669"/>
    <property type="project" value="InterPro"/>
</dbReference>
<proteinExistence type="inferred from homology"/>
<dbReference type="NCBIfam" id="TIGR00585">
    <property type="entry name" value="mutl"/>
    <property type="match status" value="1"/>
</dbReference>
<comment type="similarity">
    <text evidence="1 4">Belongs to the DNA mismatch repair MutL/HexB family.</text>
</comment>
<dbReference type="Gene3D" id="3.30.230.10">
    <property type="match status" value="1"/>
</dbReference>
<dbReference type="InterPro" id="IPR036890">
    <property type="entry name" value="HATPase_C_sf"/>
</dbReference>
<comment type="caution">
    <text evidence="7">The sequence shown here is derived from an EMBL/GenBank/DDBJ whole genome shotgun (WGS) entry which is preliminary data.</text>
</comment>
<sequence>MSATIRILDETVANQIAAGEVVERPASIIKELVENALDAGARSIAIEIADGGISFIRVTDDGSGMSETDARLAVIRHATSKITSADDLSRIATLGFRGEALPSIAAVSKFTLITRLPEANLGTRLEIHGGSLLEVSETGADSGTSITIVDLFYNTPARRKFLKAAAAEASQIHLAVVRLALSRSEIAFRLINNGKLVLSTPGGGSIEEVMGCVYGHQIVPELLPLPDAFGEVRVSGCIGKPSILKSSRQWQTFIVNGRVISNRMLSKALDNAFHSLLPHSGFPLAVVTINLSPADVDVNIHPQKSEVKFRDERSIYGAVYRSVSDALTQARQPQSIAAPYLLEKHMTEAPRNADLSPSVTTHQPALFVPDRLNAPVLPLSVVRESLAAVDSLAGSANVFHSSETTEQDTGMYLQALGQVENCYIVARGTDGLYIVDQHAAHERILYDKMQQASGRVHVQKLLIPILLTIDPLEGRAIAEAEPALQELGFTLEPFGPDTYRLTEVPADVNTGEAEALLKDALRLIGELRDLSPAALRHAYLQTAACKAAVKAGDLLNIRQLQAILDELCLTDRPFACPHGRPAMVRFGGDELGKMFKRT</sequence>
<dbReference type="InterPro" id="IPR037198">
    <property type="entry name" value="MutL_C_sf"/>
</dbReference>
<dbReference type="CDD" id="cd16926">
    <property type="entry name" value="HATPase_MutL-MLH-PMS-like"/>
    <property type="match status" value="1"/>
</dbReference>
<reference evidence="7 8" key="1">
    <citation type="submission" date="2016-02" db="EMBL/GenBank/DDBJ databases">
        <title>Anaerosporomusa subterraneum gen. nov., sp. nov., a spore-forming obligate anaerobe isolated from saprolite.</title>
        <authorList>
            <person name="Choi J.K."/>
            <person name="Shah M."/>
            <person name="Yee N."/>
        </authorList>
    </citation>
    <scope>NUCLEOTIDE SEQUENCE [LARGE SCALE GENOMIC DNA]</scope>
    <source>
        <strain evidence="7 8">RU4</strain>
    </source>
</reference>
<dbReference type="OrthoDB" id="9763467at2"/>
<dbReference type="SMART" id="SM00853">
    <property type="entry name" value="MutL_C"/>
    <property type="match status" value="1"/>
</dbReference>
<dbReference type="PANTHER" id="PTHR10073">
    <property type="entry name" value="DNA MISMATCH REPAIR PROTEIN MLH, PMS, MUTL"/>
    <property type="match status" value="1"/>
</dbReference>
<dbReference type="InterPro" id="IPR020568">
    <property type="entry name" value="Ribosomal_Su5_D2-typ_SF"/>
</dbReference>
<evidence type="ECO:0000256" key="4">
    <source>
        <dbReference type="HAMAP-Rule" id="MF_00149"/>
    </source>
</evidence>
<dbReference type="HAMAP" id="MF_00149">
    <property type="entry name" value="DNA_mis_repair"/>
    <property type="match status" value="1"/>
</dbReference>
<dbReference type="GO" id="GO:0006298">
    <property type="term" value="P:mismatch repair"/>
    <property type="evidence" value="ECO:0007669"/>
    <property type="project" value="UniProtKB-UniRule"/>
</dbReference>
<dbReference type="Gene3D" id="3.30.1540.20">
    <property type="entry name" value="MutL, C-terminal domain, dimerisation subdomain"/>
    <property type="match status" value="1"/>
</dbReference>
<dbReference type="InterPro" id="IPR014721">
    <property type="entry name" value="Ribsml_uS5_D2-typ_fold_subgr"/>
</dbReference>
<evidence type="ECO:0000259" key="6">
    <source>
        <dbReference type="SMART" id="SM01340"/>
    </source>
</evidence>